<gene>
    <name evidence="2" type="ORF">SAMN05216175_103383</name>
</gene>
<dbReference type="STRING" id="1045558.SAMN05216175_103383"/>
<feature type="transmembrane region" description="Helical" evidence="1">
    <location>
        <begin position="37"/>
        <end position="55"/>
    </location>
</feature>
<protein>
    <submittedName>
        <fullName evidence="2">Uncharacterized protein</fullName>
    </submittedName>
</protein>
<reference evidence="3" key="1">
    <citation type="submission" date="2016-10" db="EMBL/GenBank/DDBJ databases">
        <authorList>
            <person name="Varghese N."/>
            <person name="Submissions S."/>
        </authorList>
    </citation>
    <scope>NUCLEOTIDE SEQUENCE [LARGE SCALE GENOMIC DNA]</scope>
    <source>
        <strain evidence="3">CGMCC 1.10971</strain>
    </source>
</reference>
<dbReference type="Proteomes" id="UP000198623">
    <property type="component" value="Unassembled WGS sequence"/>
</dbReference>
<keyword evidence="3" id="KW-1185">Reference proteome</keyword>
<keyword evidence="1" id="KW-0812">Transmembrane</keyword>
<feature type="transmembrane region" description="Helical" evidence="1">
    <location>
        <begin position="6"/>
        <end position="25"/>
    </location>
</feature>
<dbReference type="OrthoDB" id="7029786at2"/>
<organism evidence="2 3">
    <name type="scientific">Neptunomonas qingdaonensis</name>
    <dbReference type="NCBI Taxonomy" id="1045558"/>
    <lineage>
        <taxon>Bacteria</taxon>
        <taxon>Pseudomonadati</taxon>
        <taxon>Pseudomonadota</taxon>
        <taxon>Gammaproteobacteria</taxon>
        <taxon>Oceanospirillales</taxon>
        <taxon>Oceanospirillaceae</taxon>
        <taxon>Neptunomonas</taxon>
    </lineage>
</organism>
<keyword evidence="1" id="KW-0472">Membrane</keyword>
<evidence type="ECO:0000313" key="3">
    <source>
        <dbReference type="Proteomes" id="UP000198623"/>
    </source>
</evidence>
<dbReference type="AlphaFoldDB" id="A0A1I2PJY6"/>
<keyword evidence="1" id="KW-1133">Transmembrane helix</keyword>
<dbReference type="RefSeq" id="WP_090726072.1">
    <property type="nucleotide sequence ID" value="NZ_FOOU01000003.1"/>
</dbReference>
<evidence type="ECO:0000256" key="1">
    <source>
        <dbReference type="SAM" id="Phobius"/>
    </source>
</evidence>
<name>A0A1I2PJY6_9GAMM</name>
<dbReference type="EMBL" id="FOOU01000003">
    <property type="protein sequence ID" value="SFG13731.1"/>
    <property type="molecule type" value="Genomic_DNA"/>
</dbReference>
<proteinExistence type="predicted"/>
<accession>A0A1I2PJY6</accession>
<evidence type="ECO:0000313" key="2">
    <source>
        <dbReference type="EMBL" id="SFG13731.1"/>
    </source>
</evidence>
<sequence length="204" mass="23818">MIGLLFIIPLAIYYWVVSTIAKGTFRWARNRGKNPWLWSSLMAVALLAPVFWDFIPIHVLHKYKCETEAGFTVYKTPEQWKAENPGVANTLVPTVNPKIMRNGDVVNLEMNQRFIWEIESNQPVWHILYKKEDRIVDIKNKEVVAKRVDFRAEIRSLMHSTNIRLQDYKIWMGTGLCSRSDKSSWLVNGESFLSFESLIKNLKD</sequence>